<name>A0AAV4SSW3_CAEEX</name>
<protein>
    <submittedName>
        <fullName evidence="2">Uncharacterized protein</fullName>
    </submittedName>
</protein>
<dbReference type="AlphaFoldDB" id="A0AAV4SSW3"/>
<feature type="compositionally biased region" description="Basic and acidic residues" evidence="1">
    <location>
        <begin position="1"/>
        <end position="33"/>
    </location>
</feature>
<sequence>MAQKLQEEIRSDSSEDRQARLETIGERRTKETEQQVQLSLDRKPSCRTRRRETPEQRERKLQYKWEWYQRVKSIETPGQRVKRLERMRARYKLVKETETLEERERRLESARVANKRSRERRKQWSDEKEDWNVCVYGTSESERLKH</sequence>
<accession>A0AAV4SSW3</accession>
<feature type="region of interest" description="Disordered" evidence="1">
    <location>
        <begin position="1"/>
        <end position="58"/>
    </location>
</feature>
<dbReference type="EMBL" id="BPLR01009925">
    <property type="protein sequence ID" value="GIY35522.1"/>
    <property type="molecule type" value="Genomic_DNA"/>
</dbReference>
<evidence type="ECO:0000313" key="3">
    <source>
        <dbReference type="Proteomes" id="UP001054945"/>
    </source>
</evidence>
<gene>
    <name evidence="2" type="ORF">CEXT_411001</name>
</gene>
<dbReference type="Proteomes" id="UP001054945">
    <property type="component" value="Unassembled WGS sequence"/>
</dbReference>
<feature type="region of interest" description="Disordered" evidence="1">
    <location>
        <begin position="104"/>
        <end position="128"/>
    </location>
</feature>
<evidence type="ECO:0000256" key="1">
    <source>
        <dbReference type="SAM" id="MobiDB-lite"/>
    </source>
</evidence>
<reference evidence="2 3" key="1">
    <citation type="submission" date="2021-06" db="EMBL/GenBank/DDBJ databases">
        <title>Caerostris extrusa draft genome.</title>
        <authorList>
            <person name="Kono N."/>
            <person name="Arakawa K."/>
        </authorList>
    </citation>
    <scope>NUCLEOTIDE SEQUENCE [LARGE SCALE GENOMIC DNA]</scope>
</reference>
<comment type="caution">
    <text evidence="2">The sequence shown here is derived from an EMBL/GenBank/DDBJ whole genome shotgun (WGS) entry which is preliminary data.</text>
</comment>
<keyword evidence="3" id="KW-1185">Reference proteome</keyword>
<evidence type="ECO:0000313" key="2">
    <source>
        <dbReference type="EMBL" id="GIY35522.1"/>
    </source>
</evidence>
<organism evidence="2 3">
    <name type="scientific">Caerostris extrusa</name>
    <name type="common">Bark spider</name>
    <name type="synonym">Caerostris bankana</name>
    <dbReference type="NCBI Taxonomy" id="172846"/>
    <lineage>
        <taxon>Eukaryota</taxon>
        <taxon>Metazoa</taxon>
        <taxon>Ecdysozoa</taxon>
        <taxon>Arthropoda</taxon>
        <taxon>Chelicerata</taxon>
        <taxon>Arachnida</taxon>
        <taxon>Araneae</taxon>
        <taxon>Araneomorphae</taxon>
        <taxon>Entelegynae</taxon>
        <taxon>Araneoidea</taxon>
        <taxon>Araneidae</taxon>
        <taxon>Caerostris</taxon>
    </lineage>
</organism>
<proteinExistence type="predicted"/>